<sequence length="67" mass="8012">MVDPELHVGQDEEHLFRPHKTKLIADKLNMKTIQKRKMEEGMIMSKGKRKLLEVAEERKGKKKKRER</sequence>
<accession>A0AAV9EI52</accession>
<dbReference type="EMBL" id="JAUJYO010000006">
    <property type="protein sequence ID" value="KAK1313180.1"/>
    <property type="molecule type" value="Genomic_DNA"/>
</dbReference>
<evidence type="ECO:0000313" key="1">
    <source>
        <dbReference type="EMBL" id="KAK1313180.1"/>
    </source>
</evidence>
<gene>
    <name evidence="1" type="ORF">QJS10_CPA06g02429</name>
</gene>
<reference evidence="1" key="2">
    <citation type="submission" date="2023-06" db="EMBL/GenBank/DDBJ databases">
        <authorList>
            <person name="Ma L."/>
            <person name="Liu K.-W."/>
            <person name="Li Z."/>
            <person name="Hsiao Y.-Y."/>
            <person name="Qi Y."/>
            <person name="Fu T."/>
            <person name="Tang G."/>
            <person name="Zhang D."/>
            <person name="Sun W.-H."/>
            <person name="Liu D.-K."/>
            <person name="Li Y."/>
            <person name="Chen G.-Z."/>
            <person name="Liu X.-D."/>
            <person name="Liao X.-Y."/>
            <person name="Jiang Y.-T."/>
            <person name="Yu X."/>
            <person name="Hao Y."/>
            <person name="Huang J."/>
            <person name="Zhao X.-W."/>
            <person name="Ke S."/>
            <person name="Chen Y.-Y."/>
            <person name="Wu W.-L."/>
            <person name="Hsu J.-L."/>
            <person name="Lin Y.-F."/>
            <person name="Huang M.-D."/>
            <person name="Li C.-Y."/>
            <person name="Huang L."/>
            <person name="Wang Z.-W."/>
            <person name="Zhao X."/>
            <person name="Zhong W.-Y."/>
            <person name="Peng D.-H."/>
            <person name="Ahmad S."/>
            <person name="Lan S."/>
            <person name="Zhang J.-S."/>
            <person name="Tsai W.-C."/>
            <person name="Van De Peer Y."/>
            <person name="Liu Z.-J."/>
        </authorList>
    </citation>
    <scope>NUCLEOTIDE SEQUENCE</scope>
    <source>
        <strain evidence="1">CP</strain>
        <tissue evidence="1">Leaves</tissue>
    </source>
</reference>
<protein>
    <submittedName>
        <fullName evidence="1">Uncharacterized protein</fullName>
    </submittedName>
</protein>
<reference evidence="1" key="1">
    <citation type="journal article" date="2023" name="Nat. Commun.">
        <title>Diploid and tetraploid genomes of Acorus and the evolution of monocots.</title>
        <authorList>
            <person name="Ma L."/>
            <person name="Liu K.W."/>
            <person name="Li Z."/>
            <person name="Hsiao Y.Y."/>
            <person name="Qi Y."/>
            <person name="Fu T."/>
            <person name="Tang G.D."/>
            <person name="Zhang D."/>
            <person name="Sun W.H."/>
            <person name="Liu D.K."/>
            <person name="Li Y."/>
            <person name="Chen G.Z."/>
            <person name="Liu X.D."/>
            <person name="Liao X.Y."/>
            <person name="Jiang Y.T."/>
            <person name="Yu X."/>
            <person name="Hao Y."/>
            <person name="Huang J."/>
            <person name="Zhao X.W."/>
            <person name="Ke S."/>
            <person name="Chen Y.Y."/>
            <person name="Wu W.L."/>
            <person name="Hsu J.L."/>
            <person name="Lin Y.F."/>
            <person name="Huang M.D."/>
            <person name="Li C.Y."/>
            <person name="Huang L."/>
            <person name="Wang Z.W."/>
            <person name="Zhao X."/>
            <person name="Zhong W.Y."/>
            <person name="Peng D.H."/>
            <person name="Ahmad S."/>
            <person name="Lan S."/>
            <person name="Zhang J.S."/>
            <person name="Tsai W.C."/>
            <person name="Van de Peer Y."/>
            <person name="Liu Z.J."/>
        </authorList>
    </citation>
    <scope>NUCLEOTIDE SEQUENCE</scope>
    <source>
        <strain evidence="1">CP</strain>
    </source>
</reference>
<proteinExistence type="predicted"/>
<dbReference type="AlphaFoldDB" id="A0AAV9EI52"/>
<keyword evidence="2" id="KW-1185">Reference proteome</keyword>
<dbReference type="Proteomes" id="UP001180020">
    <property type="component" value="Unassembled WGS sequence"/>
</dbReference>
<name>A0AAV9EI52_ACOCL</name>
<comment type="caution">
    <text evidence="1">The sequence shown here is derived from an EMBL/GenBank/DDBJ whole genome shotgun (WGS) entry which is preliminary data.</text>
</comment>
<evidence type="ECO:0000313" key="2">
    <source>
        <dbReference type="Proteomes" id="UP001180020"/>
    </source>
</evidence>
<organism evidence="1 2">
    <name type="scientific">Acorus calamus</name>
    <name type="common">Sweet flag</name>
    <dbReference type="NCBI Taxonomy" id="4465"/>
    <lineage>
        <taxon>Eukaryota</taxon>
        <taxon>Viridiplantae</taxon>
        <taxon>Streptophyta</taxon>
        <taxon>Embryophyta</taxon>
        <taxon>Tracheophyta</taxon>
        <taxon>Spermatophyta</taxon>
        <taxon>Magnoliopsida</taxon>
        <taxon>Liliopsida</taxon>
        <taxon>Acoraceae</taxon>
        <taxon>Acorus</taxon>
    </lineage>
</organism>